<reference evidence="1 2" key="1">
    <citation type="journal article" date="2023" name="Hortic Res">
        <title>Pangenome of water caltrop reveals structural variations and asymmetric subgenome divergence after allopolyploidization.</title>
        <authorList>
            <person name="Zhang X."/>
            <person name="Chen Y."/>
            <person name="Wang L."/>
            <person name="Yuan Y."/>
            <person name="Fang M."/>
            <person name="Shi L."/>
            <person name="Lu R."/>
            <person name="Comes H.P."/>
            <person name="Ma Y."/>
            <person name="Chen Y."/>
            <person name="Huang G."/>
            <person name="Zhou Y."/>
            <person name="Zheng Z."/>
            <person name="Qiu Y."/>
        </authorList>
    </citation>
    <scope>NUCLEOTIDE SEQUENCE [LARGE SCALE GENOMIC DNA]</scope>
    <source>
        <tissue evidence="1">Roots</tissue>
    </source>
</reference>
<dbReference type="Proteomes" id="UP001345219">
    <property type="component" value="Chromosome 22"/>
</dbReference>
<evidence type="ECO:0000313" key="2">
    <source>
        <dbReference type="Proteomes" id="UP001345219"/>
    </source>
</evidence>
<proteinExistence type="predicted"/>
<dbReference type="EMBL" id="JAXIOK010000004">
    <property type="protein sequence ID" value="KAK4773963.1"/>
    <property type="molecule type" value="Genomic_DNA"/>
</dbReference>
<organism evidence="1 2">
    <name type="scientific">Trapa incisa</name>
    <dbReference type="NCBI Taxonomy" id="236973"/>
    <lineage>
        <taxon>Eukaryota</taxon>
        <taxon>Viridiplantae</taxon>
        <taxon>Streptophyta</taxon>
        <taxon>Embryophyta</taxon>
        <taxon>Tracheophyta</taxon>
        <taxon>Spermatophyta</taxon>
        <taxon>Magnoliopsida</taxon>
        <taxon>eudicotyledons</taxon>
        <taxon>Gunneridae</taxon>
        <taxon>Pentapetalae</taxon>
        <taxon>rosids</taxon>
        <taxon>malvids</taxon>
        <taxon>Myrtales</taxon>
        <taxon>Lythraceae</taxon>
        <taxon>Trapa</taxon>
    </lineage>
</organism>
<comment type="caution">
    <text evidence="1">The sequence shown here is derived from an EMBL/GenBank/DDBJ whole genome shotgun (WGS) entry which is preliminary data.</text>
</comment>
<name>A0AAN7L0R2_9MYRT</name>
<accession>A0AAN7L0R2</accession>
<sequence>MALPVNTMDGCSAVGFNRRSCCFQVDSLRIDFLKRKKKKSSRRKGHEEEDEDCQVSSRPCIKWPVCWTCSSAESSTLSAALPRLERQGVGLVS</sequence>
<evidence type="ECO:0000313" key="1">
    <source>
        <dbReference type="EMBL" id="KAK4773963.1"/>
    </source>
</evidence>
<protein>
    <submittedName>
        <fullName evidence="1">Uncharacterized protein</fullName>
    </submittedName>
</protein>
<dbReference type="AlphaFoldDB" id="A0AAN7L0R2"/>
<gene>
    <name evidence="1" type="ORF">SAY87_028982</name>
</gene>
<keyword evidence="2" id="KW-1185">Reference proteome</keyword>